<sequence>MVKKMNVNIVKNLDLFQNADGETLQTIANLLKVKDYSKGSHIFLEDEKAFGVCFLIEGAVKLLKSDQFGKEHILKMVPEGSVFGEVVLFLGGNYPATALAVKDSKVAILYNEDLEKQVVSNPLLAINLIKIISTRLRIAQDKIKELALLDAKRRLYNLILRWAEAKCYGCTGCIKCIKCSNDKIIIDMKLTQQEIAELIGTTRETVTRTLKELKDKGIIEFKKGKIILLALDRLKNLCIDII</sequence>
<dbReference type="Pfam" id="PF13545">
    <property type="entry name" value="HTH_Crp_2"/>
    <property type="match status" value="1"/>
</dbReference>
<dbReference type="SMART" id="SM00419">
    <property type="entry name" value="HTH_CRP"/>
    <property type="match status" value="1"/>
</dbReference>
<dbReference type="GO" id="GO:0003700">
    <property type="term" value="F:DNA-binding transcription factor activity"/>
    <property type="evidence" value="ECO:0007669"/>
    <property type="project" value="TreeGrafter"/>
</dbReference>
<evidence type="ECO:0000256" key="3">
    <source>
        <dbReference type="ARBA" id="ARBA00023163"/>
    </source>
</evidence>
<gene>
    <name evidence="6" type="ORF">SAMN02745227_01122</name>
</gene>
<proteinExistence type="predicted"/>
<feature type="domain" description="Cyclic nucleotide-binding" evidence="4">
    <location>
        <begin position="15"/>
        <end position="116"/>
    </location>
</feature>
<dbReference type="Gene3D" id="2.60.120.10">
    <property type="entry name" value="Jelly Rolls"/>
    <property type="match status" value="1"/>
</dbReference>
<evidence type="ECO:0000259" key="4">
    <source>
        <dbReference type="PROSITE" id="PS50042"/>
    </source>
</evidence>
<evidence type="ECO:0000256" key="1">
    <source>
        <dbReference type="ARBA" id="ARBA00023015"/>
    </source>
</evidence>
<dbReference type="InterPro" id="IPR012318">
    <property type="entry name" value="HTH_CRP"/>
</dbReference>
<keyword evidence="2" id="KW-0238">DNA-binding</keyword>
<organism evidence="6 7">
    <name type="scientific">Anaerobranca californiensis DSM 14826</name>
    <dbReference type="NCBI Taxonomy" id="1120989"/>
    <lineage>
        <taxon>Bacteria</taxon>
        <taxon>Bacillati</taxon>
        <taxon>Bacillota</taxon>
        <taxon>Clostridia</taxon>
        <taxon>Eubacteriales</taxon>
        <taxon>Proteinivoracaceae</taxon>
        <taxon>Anaerobranca</taxon>
    </lineage>
</organism>
<dbReference type="PRINTS" id="PR00034">
    <property type="entry name" value="HTHCRP"/>
</dbReference>
<keyword evidence="7" id="KW-1185">Reference proteome</keyword>
<dbReference type="InterPro" id="IPR050397">
    <property type="entry name" value="Env_Response_Regulators"/>
</dbReference>
<dbReference type="CDD" id="cd00038">
    <property type="entry name" value="CAP_ED"/>
    <property type="match status" value="1"/>
</dbReference>
<dbReference type="STRING" id="1120989.SAMN02745227_01122"/>
<dbReference type="PROSITE" id="PS50042">
    <property type="entry name" value="CNMP_BINDING_3"/>
    <property type="match status" value="1"/>
</dbReference>
<dbReference type="Pfam" id="PF00027">
    <property type="entry name" value="cNMP_binding"/>
    <property type="match status" value="1"/>
</dbReference>
<evidence type="ECO:0000313" key="6">
    <source>
        <dbReference type="EMBL" id="SHJ94967.1"/>
    </source>
</evidence>
<protein>
    <submittedName>
        <fullName evidence="6">CRP/FNR family transcriptional regulator, anaerobic regulatory protein</fullName>
    </submittedName>
</protein>
<dbReference type="InterPro" id="IPR036390">
    <property type="entry name" value="WH_DNA-bd_sf"/>
</dbReference>
<dbReference type="SUPFAM" id="SSF46785">
    <property type="entry name" value="Winged helix' DNA-binding domain"/>
    <property type="match status" value="1"/>
</dbReference>
<dbReference type="InterPro" id="IPR036388">
    <property type="entry name" value="WH-like_DNA-bd_sf"/>
</dbReference>
<dbReference type="InterPro" id="IPR000595">
    <property type="entry name" value="cNMP-bd_dom"/>
</dbReference>
<name>A0A1M6NH07_9FIRM</name>
<dbReference type="InterPro" id="IPR014710">
    <property type="entry name" value="RmlC-like_jellyroll"/>
</dbReference>
<evidence type="ECO:0000256" key="2">
    <source>
        <dbReference type="ARBA" id="ARBA00023125"/>
    </source>
</evidence>
<reference evidence="7" key="1">
    <citation type="submission" date="2016-11" db="EMBL/GenBank/DDBJ databases">
        <authorList>
            <person name="Varghese N."/>
            <person name="Submissions S."/>
        </authorList>
    </citation>
    <scope>NUCLEOTIDE SEQUENCE [LARGE SCALE GENOMIC DNA]</scope>
    <source>
        <strain evidence="7">DSM 14826</strain>
    </source>
</reference>
<dbReference type="AlphaFoldDB" id="A0A1M6NH07"/>
<dbReference type="SUPFAM" id="SSF51206">
    <property type="entry name" value="cAMP-binding domain-like"/>
    <property type="match status" value="1"/>
</dbReference>
<keyword evidence="1" id="KW-0805">Transcription regulation</keyword>
<dbReference type="Proteomes" id="UP000243547">
    <property type="component" value="Unassembled WGS sequence"/>
</dbReference>
<evidence type="ECO:0000313" key="7">
    <source>
        <dbReference type="Proteomes" id="UP000243547"/>
    </source>
</evidence>
<dbReference type="Gene3D" id="1.10.10.10">
    <property type="entry name" value="Winged helix-like DNA-binding domain superfamily/Winged helix DNA-binding domain"/>
    <property type="match status" value="1"/>
</dbReference>
<accession>A0A1M6NH07</accession>
<dbReference type="CDD" id="cd00092">
    <property type="entry name" value="HTH_CRP"/>
    <property type="match status" value="1"/>
</dbReference>
<dbReference type="SMART" id="SM00100">
    <property type="entry name" value="cNMP"/>
    <property type="match status" value="1"/>
</dbReference>
<dbReference type="PANTHER" id="PTHR24567">
    <property type="entry name" value="CRP FAMILY TRANSCRIPTIONAL REGULATORY PROTEIN"/>
    <property type="match status" value="1"/>
</dbReference>
<dbReference type="PANTHER" id="PTHR24567:SF74">
    <property type="entry name" value="HTH-TYPE TRANSCRIPTIONAL REGULATOR ARCR"/>
    <property type="match status" value="1"/>
</dbReference>
<dbReference type="InterPro" id="IPR018490">
    <property type="entry name" value="cNMP-bd_dom_sf"/>
</dbReference>
<evidence type="ECO:0000259" key="5">
    <source>
        <dbReference type="PROSITE" id="PS51063"/>
    </source>
</evidence>
<dbReference type="PROSITE" id="PS51063">
    <property type="entry name" value="HTH_CRP_2"/>
    <property type="match status" value="1"/>
</dbReference>
<dbReference type="GO" id="GO:0005829">
    <property type="term" value="C:cytosol"/>
    <property type="evidence" value="ECO:0007669"/>
    <property type="project" value="TreeGrafter"/>
</dbReference>
<dbReference type="EMBL" id="FRAI01000010">
    <property type="protein sequence ID" value="SHJ94967.1"/>
    <property type="molecule type" value="Genomic_DNA"/>
</dbReference>
<dbReference type="GO" id="GO:0003677">
    <property type="term" value="F:DNA binding"/>
    <property type="evidence" value="ECO:0007669"/>
    <property type="project" value="UniProtKB-KW"/>
</dbReference>
<feature type="domain" description="HTH crp-type" evidence="5">
    <location>
        <begin position="149"/>
        <end position="232"/>
    </location>
</feature>
<keyword evidence="3" id="KW-0804">Transcription</keyword>